<dbReference type="SUPFAM" id="SSF50182">
    <property type="entry name" value="Sm-like ribonucleoproteins"/>
    <property type="match status" value="1"/>
</dbReference>
<dbReference type="SUPFAM" id="SSF82689">
    <property type="entry name" value="Mechanosensitive channel protein MscS (YggB), C-terminal domain"/>
    <property type="match status" value="1"/>
</dbReference>
<dbReference type="Gene3D" id="1.10.287.1260">
    <property type="match status" value="1"/>
</dbReference>
<reference evidence="10 11" key="1">
    <citation type="submission" date="2019-09" db="EMBL/GenBank/DDBJ databases">
        <authorList>
            <person name="Chen X.-Y."/>
        </authorList>
    </citation>
    <scope>NUCLEOTIDE SEQUENCE [LARGE SCALE GENOMIC DNA]</scope>
    <source>
        <strain evidence="10 11">NY5</strain>
    </source>
</reference>
<keyword evidence="6 7" id="KW-0472">Membrane</keyword>
<dbReference type="GO" id="GO:0008381">
    <property type="term" value="F:mechanosensitive monoatomic ion channel activity"/>
    <property type="evidence" value="ECO:0007669"/>
    <property type="project" value="InterPro"/>
</dbReference>
<evidence type="ECO:0000259" key="8">
    <source>
        <dbReference type="Pfam" id="PF00924"/>
    </source>
</evidence>
<dbReference type="Proteomes" id="UP000323708">
    <property type="component" value="Unassembled WGS sequence"/>
</dbReference>
<dbReference type="InterPro" id="IPR045275">
    <property type="entry name" value="MscS_archaea/bacteria_type"/>
</dbReference>
<feature type="domain" description="Mechanosensitive ion channel MscS" evidence="8">
    <location>
        <begin position="180"/>
        <end position="246"/>
    </location>
</feature>
<dbReference type="InterPro" id="IPR011066">
    <property type="entry name" value="MscS_channel_C_sf"/>
</dbReference>
<dbReference type="InterPro" id="IPR011014">
    <property type="entry name" value="MscS_channel_TM-2"/>
</dbReference>
<comment type="similarity">
    <text evidence="2 7">Belongs to the MscS (TC 1.A.23) family.</text>
</comment>
<feature type="transmembrane region" description="Helical" evidence="7">
    <location>
        <begin position="131"/>
        <end position="153"/>
    </location>
</feature>
<dbReference type="PANTHER" id="PTHR30221">
    <property type="entry name" value="SMALL-CONDUCTANCE MECHANOSENSITIVE CHANNEL"/>
    <property type="match status" value="1"/>
</dbReference>
<feature type="transmembrane region" description="Helical" evidence="7">
    <location>
        <begin position="92"/>
        <end position="110"/>
    </location>
</feature>
<keyword evidence="5 7" id="KW-1133">Transmembrane helix</keyword>
<dbReference type="InterPro" id="IPR049278">
    <property type="entry name" value="MS_channel_C"/>
</dbReference>
<keyword evidence="7" id="KW-0407">Ion channel</keyword>
<dbReference type="SUPFAM" id="SSF82861">
    <property type="entry name" value="Mechanosensitive channel protein MscS (YggB), transmembrane region"/>
    <property type="match status" value="1"/>
</dbReference>
<keyword evidence="4 7" id="KW-0812">Transmembrane</keyword>
<keyword evidence="7" id="KW-0813">Transport</keyword>
<evidence type="ECO:0000256" key="3">
    <source>
        <dbReference type="ARBA" id="ARBA00022475"/>
    </source>
</evidence>
<dbReference type="InterPro" id="IPR006685">
    <property type="entry name" value="MscS_channel_2nd"/>
</dbReference>
<evidence type="ECO:0000256" key="4">
    <source>
        <dbReference type="ARBA" id="ARBA00022692"/>
    </source>
</evidence>
<dbReference type="Gene3D" id="3.30.70.100">
    <property type="match status" value="1"/>
</dbReference>
<dbReference type="Gene3D" id="2.30.30.60">
    <property type="match status" value="1"/>
</dbReference>
<evidence type="ECO:0000256" key="6">
    <source>
        <dbReference type="ARBA" id="ARBA00023136"/>
    </source>
</evidence>
<evidence type="ECO:0000313" key="11">
    <source>
        <dbReference type="Proteomes" id="UP000323708"/>
    </source>
</evidence>
<comment type="caution">
    <text evidence="7">Lacks conserved residue(s) required for the propagation of feature annotation.</text>
</comment>
<dbReference type="InterPro" id="IPR010920">
    <property type="entry name" value="LSM_dom_sf"/>
</dbReference>
<comment type="caution">
    <text evidence="10">The sequence shown here is derived from an EMBL/GenBank/DDBJ whole genome shotgun (WGS) entry which is preliminary data.</text>
</comment>
<evidence type="ECO:0000313" key="10">
    <source>
        <dbReference type="EMBL" id="KAA1194603.1"/>
    </source>
</evidence>
<dbReference type="EMBL" id="VTUX01000001">
    <property type="protein sequence ID" value="KAA1194603.1"/>
    <property type="molecule type" value="Genomic_DNA"/>
</dbReference>
<sequence>MNKRLALDSTNTGMQAAANEIKLTNAMEVSRLESLLKLMTRLNIDTVVYRSVLLRESSGVSVRMFDGEAVKQTIEDSWETVSEAASRHLPDLLLKFLAFLLILFVFRALSHLAKRLVGSALNKSRSDFSTLLKDVLTSTSGAIVMLVGILVALSQVGVSLGPALAGLGVAGFIVGFALQDTLGNFAAGGMILFYRPYDVDDFVEVAGAIGLVKKMSLVSTTINTFDNQTLIIPNSKIWGDVIKNVTAQRTRRVDLEFGISYSDDIEKTERILREVLESHEKVLKEPAPNIRLHNLGDSSVNFIVRPWTRTPDYWEVYWDITREVKMRFDREGISIPFPQRDVHIHQQNA</sequence>
<organism evidence="10 11">
    <name type="scientific">Pseudohalioglobus sediminis</name>
    <dbReference type="NCBI Taxonomy" id="2606449"/>
    <lineage>
        <taxon>Bacteria</taxon>
        <taxon>Pseudomonadati</taxon>
        <taxon>Pseudomonadota</taxon>
        <taxon>Gammaproteobacteria</taxon>
        <taxon>Cellvibrionales</taxon>
        <taxon>Halieaceae</taxon>
        <taxon>Pseudohalioglobus</taxon>
    </lineage>
</organism>
<dbReference type="GO" id="GO:0005886">
    <property type="term" value="C:plasma membrane"/>
    <property type="evidence" value="ECO:0007669"/>
    <property type="project" value="UniProtKB-SubCell"/>
</dbReference>
<keyword evidence="7" id="KW-0997">Cell inner membrane</keyword>
<name>A0A5B0X5S6_9GAMM</name>
<comment type="subunit">
    <text evidence="7">Homoheptamer.</text>
</comment>
<keyword evidence="11" id="KW-1185">Reference proteome</keyword>
<evidence type="ECO:0000256" key="2">
    <source>
        <dbReference type="ARBA" id="ARBA00008017"/>
    </source>
</evidence>
<comment type="function">
    <text evidence="7">Mechanosensitive channel that participates in the regulation of osmotic pressure changes within the cell, opening in response to stretch forces in the membrane lipid bilayer, without the need for other proteins. Contributes to normal resistance to hypoosmotic shock. Forms an ion channel of 1.0 nanosiemens conductance with a slight preference for anions.</text>
</comment>
<gene>
    <name evidence="10" type="ORF">F0M18_00385</name>
</gene>
<evidence type="ECO:0000256" key="5">
    <source>
        <dbReference type="ARBA" id="ARBA00022989"/>
    </source>
</evidence>
<protein>
    <recommendedName>
        <fullName evidence="7">Small-conductance mechanosensitive channel</fullName>
    </recommendedName>
</protein>
<feature type="transmembrane region" description="Helical" evidence="7">
    <location>
        <begin position="159"/>
        <end position="178"/>
    </location>
</feature>
<dbReference type="PANTHER" id="PTHR30221:SF1">
    <property type="entry name" value="SMALL-CONDUCTANCE MECHANOSENSITIVE CHANNEL"/>
    <property type="match status" value="1"/>
</dbReference>
<feature type="domain" description="Mechanosensitive ion channel MscS C-terminal" evidence="9">
    <location>
        <begin position="253"/>
        <end position="335"/>
    </location>
</feature>
<evidence type="ECO:0000259" key="9">
    <source>
        <dbReference type="Pfam" id="PF21082"/>
    </source>
</evidence>
<evidence type="ECO:0000256" key="7">
    <source>
        <dbReference type="RuleBase" id="RU369025"/>
    </source>
</evidence>
<dbReference type="InterPro" id="IPR023408">
    <property type="entry name" value="MscS_beta-dom_sf"/>
</dbReference>
<dbReference type="AlphaFoldDB" id="A0A5B0X5S6"/>
<evidence type="ECO:0000256" key="1">
    <source>
        <dbReference type="ARBA" id="ARBA00004651"/>
    </source>
</evidence>
<keyword evidence="3" id="KW-1003">Cell membrane</keyword>
<dbReference type="Pfam" id="PF21082">
    <property type="entry name" value="MS_channel_3rd"/>
    <property type="match status" value="1"/>
</dbReference>
<keyword evidence="7" id="KW-0406">Ion transport</keyword>
<proteinExistence type="inferred from homology"/>
<accession>A0A5B0X5S6</accession>
<dbReference type="Pfam" id="PF00924">
    <property type="entry name" value="MS_channel_2nd"/>
    <property type="match status" value="1"/>
</dbReference>
<comment type="subcellular location">
    <subcellularLocation>
        <location evidence="7">Cell inner membrane</location>
        <topology evidence="7">Multi-pass membrane protein</topology>
    </subcellularLocation>
    <subcellularLocation>
        <location evidence="1">Cell membrane</location>
        <topology evidence="1">Multi-pass membrane protein</topology>
    </subcellularLocation>
</comment>